<comment type="caution">
    <text evidence="2">The sequence shown here is derived from an EMBL/GenBank/DDBJ whole genome shotgun (WGS) entry which is preliminary data.</text>
</comment>
<evidence type="ECO:0000256" key="1">
    <source>
        <dbReference type="SAM" id="Phobius"/>
    </source>
</evidence>
<keyword evidence="3" id="KW-1185">Reference proteome</keyword>
<reference evidence="2" key="1">
    <citation type="submission" date="2022-11" db="EMBL/GenBank/DDBJ databases">
        <title>High-quality draft genome sequence of Galbibacter sp. strain CMA-7.</title>
        <authorList>
            <person name="Wei L."/>
            <person name="Dong C."/>
            <person name="Shao Z."/>
        </authorList>
    </citation>
    <scope>NUCLEOTIDE SEQUENCE</scope>
    <source>
        <strain evidence="2">CMA-7</strain>
    </source>
</reference>
<gene>
    <name evidence="2" type="ORF">OSR52_08140</name>
</gene>
<keyword evidence="1" id="KW-0812">Transmembrane</keyword>
<dbReference type="InterPro" id="IPR053154">
    <property type="entry name" value="c-di-AMP_regulator"/>
</dbReference>
<feature type="transmembrane region" description="Helical" evidence="1">
    <location>
        <begin position="20"/>
        <end position="38"/>
    </location>
</feature>
<dbReference type="Gene3D" id="2.170.120.40">
    <property type="entry name" value="YbbR-like domain"/>
    <property type="match status" value="1"/>
</dbReference>
<sequence length="320" mass="37086">MAKKFYQYIKGVLRKPKASIFLMFLVVSIFIWFLISLSDTYISHVNFKLNYSGLPEDKLILGTPKKNLEVNIETSGFKILNYRIFKRDLYLPLSDFTQQKNKYYMLPQDIEEAIATQYKSIIVRRITADSLILNLGVNKKKQVKVIANIELDFAEDHQLRDSLLVEPDSVWVMGPEDVVDKVKLIETEEKEYKNIQEDFEYELKLMVPDSVADLELETKQVNVLGKVERYTEKIVLVPVQVKNLPNKINLKLYPDKVKVLCKAPISELKKVNESTFKIICDYKNVSDSSTYLIPEISEKPGFISSATILDRKVEFLIKKQ</sequence>
<dbReference type="EMBL" id="JAPMUA010000002">
    <property type="protein sequence ID" value="MDG3585838.1"/>
    <property type="molecule type" value="Genomic_DNA"/>
</dbReference>
<dbReference type="Proteomes" id="UP001153642">
    <property type="component" value="Unassembled WGS sequence"/>
</dbReference>
<evidence type="ECO:0000313" key="3">
    <source>
        <dbReference type="Proteomes" id="UP001153642"/>
    </source>
</evidence>
<evidence type="ECO:0000313" key="2">
    <source>
        <dbReference type="EMBL" id="MDG3585838.1"/>
    </source>
</evidence>
<accession>A0ABT6FRD8</accession>
<dbReference type="PANTHER" id="PTHR37804:SF1">
    <property type="entry name" value="CDAA REGULATORY PROTEIN CDAR"/>
    <property type="match status" value="1"/>
</dbReference>
<proteinExistence type="predicted"/>
<keyword evidence="1" id="KW-1133">Transmembrane helix</keyword>
<organism evidence="2 3">
    <name type="scientific">Galbibacter pacificus</name>
    <dbReference type="NCBI Taxonomy" id="2996052"/>
    <lineage>
        <taxon>Bacteria</taxon>
        <taxon>Pseudomonadati</taxon>
        <taxon>Bacteroidota</taxon>
        <taxon>Flavobacteriia</taxon>
        <taxon>Flavobacteriales</taxon>
        <taxon>Flavobacteriaceae</taxon>
        <taxon>Galbibacter</taxon>
    </lineage>
</organism>
<dbReference type="RefSeq" id="WP_277898910.1">
    <property type="nucleotide sequence ID" value="NZ_JAPMUA010000002.1"/>
</dbReference>
<name>A0ABT6FRD8_9FLAO</name>
<dbReference type="PANTHER" id="PTHR37804">
    <property type="entry name" value="CDAA REGULATORY PROTEIN CDAR"/>
    <property type="match status" value="1"/>
</dbReference>
<dbReference type="InterPro" id="IPR012505">
    <property type="entry name" value="YbbR"/>
</dbReference>
<keyword evidence="1" id="KW-0472">Membrane</keyword>
<dbReference type="Pfam" id="PF07949">
    <property type="entry name" value="YbbR"/>
    <property type="match status" value="1"/>
</dbReference>
<protein>
    <submittedName>
        <fullName evidence="2">YbbR-like domain-containing protein</fullName>
    </submittedName>
</protein>
<dbReference type="Gene3D" id="2.170.120.30">
    <property type="match status" value="1"/>
</dbReference>